<proteinExistence type="predicted"/>
<dbReference type="AlphaFoldDB" id="A0A1I0G6S2"/>
<evidence type="ECO:0000256" key="2">
    <source>
        <dbReference type="ARBA" id="ARBA00004496"/>
    </source>
</evidence>
<comment type="function">
    <text evidence="1">General (non sugar-specific) component of the phosphoenolpyruvate-dependent sugar phosphotransferase system (sugar PTS). This major carbohydrate active-transport system catalyzes the phosphorylation of incoming sugar substrates concomitantly with their translocation across the cell membrane. The phosphoryl group from phosphoenolpyruvate (PEP) is transferred to the phosphoryl carrier protein HPr by enzyme I. Phospho-HPr then transfers it to the PTS EIIA domain.</text>
</comment>
<dbReference type="Gene3D" id="3.30.1340.10">
    <property type="entry name" value="HPr-like"/>
    <property type="match status" value="1"/>
</dbReference>
<dbReference type="Pfam" id="PF00381">
    <property type="entry name" value="PTS-HPr"/>
    <property type="match status" value="1"/>
</dbReference>
<gene>
    <name evidence="7" type="ORF">SAMN05660297_03051</name>
</gene>
<dbReference type="EMBL" id="FOHU01000018">
    <property type="protein sequence ID" value="SET65585.1"/>
    <property type="molecule type" value="Genomic_DNA"/>
</dbReference>
<evidence type="ECO:0000256" key="1">
    <source>
        <dbReference type="ARBA" id="ARBA00003681"/>
    </source>
</evidence>
<evidence type="ECO:0000313" key="8">
    <source>
        <dbReference type="Proteomes" id="UP000199568"/>
    </source>
</evidence>
<dbReference type="SUPFAM" id="SSF55594">
    <property type="entry name" value="HPr-like"/>
    <property type="match status" value="1"/>
</dbReference>
<dbReference type="InterPro" id="IPR035895">
    <property type="entry name" value="HPr-like_sf"/>
</dbReference>
<dbReference type="InterPro" id="IPR050399">
    <property type="entry name" value="HPr"/>
</dbReference>
<dbReference type="PANTHER" id="PTHR33705">
    <property type="entry name" value="PHOSPHOCARRIER PROTEIN HPR"/>
    <property type="match status" value="1"/>
</dbReference>
<dbReference type="STRING" id="426128.SAMN05660297_03051"/>
<dbReference type="PANTHER" id="PTHR33705:SF2">
    <property type="entry name" value="PHOSPHOCARRIER PROTEIN NPR"/>
    <property type="match status" value="1"/>
</dbReference>
<dbReference type="InterPro" id="IPR001020">
    <property type="entry name" value="PTS_HPr_His_P_site"/>
</dbReference>
<dbReference type="CDD" id="cd00367">
    <property type="entry name" value="PTS-HPr_like"/>
    <property type="match status" value="1"/>
</dbReference>
<reference evidence="7 8" key="1">
    <citation type="submission" date="2016-10" db="EMBL/GenBank/DDBJ databases">
        <authorList>
            <person name="de Groot N.N."/>
        </authorList>
    </citation>
    <scope>NUCLEOTIDE SEQUENCE [LARGE SCALE GENOMIC DNA]</scope>
    <source>
        <strain evidence="7 8">DSM 18979</strain>
    </source>
</reference>
<keyword evidence="5" id="KW-0598">Phosphotransferase system</keyword>
<evidence type="ECO:0000256" key="5">
    <source>
        <dbReference type="ARBA" id="ARBA00022683"/>
    </source>
</evidence>
<feature type="domain" description="HPr" evidence="6">
    <location>
        <begin position="1"/>
        <end position="87"/>
    </location>
</feature>
<sequence>MMEKTLEITTEVGLHARPAAALVKESNKYKSEIILVYNGKTANCKSIISIMSLQAKQGESVTFQITGEDEKEAIEGIVSLFNSNFNQ</sequence>
<dbReference type="Proteomes" id="UP000199568">
    <property type="component" value="Unassembled WGS sequence"/>
</dbReference>
<keyword evidence="4" id="KW-0963">Cytoplasm</keyword>
<dbReference type="OrthoDB" id="9809047at2"/>
<evidence type="ECO:0000256" key="3">
    <source>
        <dbReference type="ARBA" id="ARBA00020422"/>
    </source>
</evidence>
<organism evidence="7 8">
    <name type="scientific">Natronincola peptidivorans</name>
    <dbReference type="NCBI Taxonomy" id="426128"/>
    <lineage>
        <taxon>Bacteria</taxon>
        <taxon>Bacillati</taxon>
        <taxon>Bacillota</taxon>
        <taxon>Clostridia</taxon>
        <taxon>Peptostreptococcales</taxon>
        <taxon>Natronincolaceae</taxon>
        <taxon>Natronincola</taxon>
    </lineage>
</organism>
<keyword evidence="8" id="KW-1185">Reference proteome</keyword>
<name>A0A1I0G6S2_9FIRM</name>
<dbReference type="GO" id="GO:0009401">
    <property type="term" value="P:phosphoenolpyruvate-dependent sugar phosphotransferase system"/>
    <property type="evidence" value="ECO:0007669"/>
    <property type="project" value="UniProtKB-KW"/>
</dbReference>
<evidence type="ECO:0000313" key="7">
    <source>
        <dbReference type="EMBL" id="SET65585.1"/>
    </source>
</evidence>
<protein>
    <recommendedName>
        <fullName evidence="3">Phosphocarrier protein HPr</fullName>
    </recommendedName>
</protein>
<dbReference type="InterPro" id="IPR000032">
    <property type="entry name" value="HPr-like"/>
</dbReference>
<dbReference type="PROSITE" id="PS51350">
    <property type="entry name" value="PTS_HPR_DOM"/>
    <property type="match status" value="1"/>
</dbReference>
<accession>A0A1I0G6S2</accession>
<evidence type="ECO:0000259" key="6">
    <source>
        <dbReference type="PROSITE" id="PS51350"/>
    </source>
</evidence>
<dbReference type="GO" id="GO:0005737">
    <property type="term" value="C:cytoplasm"/>
    <property type="evidence" value="ECO:0007669"/>
    <property type="project" value="UniProtKB-SubCell"/>
</dbReference>
<evidence type="ECO:0000256" key="4">
    <source>
        <dbReference type="ARBA" id="ARBA00022490"/>
    </source>
</evidence>
<dbReference type="RefSeq" id="WP_090446030.1">
    <property type="nucleotide sequence ID" value="NZ_FOHU01000018.1"/>
</dbReference>
<dbReference type="NCBIfam" id="TIGR01003">
    <property type="entry name" value="PTS_HPr_family"/>
    <property type="match status" value="1"/>
</dbReference>
<dbReference type="PRINTS" id="PR00107">
    <property type="entry name" value="PHOSPHOCPHPR"/>
</dbReference>
<dbReference type="PROSITE" id="PS00369">
    <property type="entry name" value="PTS_HPR_HIS"/>
    <property type="match status" value="1"/>
</dbReference>
<comment type="subcellular location">
    <subcellularLocation>
        <location evidence="2">Cytoplasm</location>
    </subcellularLocation>
</comment>